<comment type="caution">
    <text evidence="1">The sequence shown here is derived from an EMBL/GenBank/DDBJ whole genome shotgun (WGS) entry which is preliminary data.</text>
</comment>
<accession>A0A918WWW3</accession>
<evidence type="ECO:0000313" key="2">
    <source>
        <dbReference type="Proteomes" id="UP000638353"/>
    </source>
</evidence>
<gene>
    <name evidence="1" type="ORF">GCM10010334_25620</name>
</gene>
<reference evidence="1" key="2">
    <citation type="submission" date="2020-09" db="EMBL/GenBank/DDBJ databases">
        <authorList>
            <person name="Sun Q."/>
            <person name="Ohkuma M."/>
        </authorList>
    </citation>
    <scope>NUCLEOTIDE SEQUENCE</scope>
    <source>
        <strain evidence="1">JCM 4637</strain>
    </source>
</reference>
<protein>
    <submittedName>
        <fullName evidence="1">Uncharacterized protein</fullName>
    </submittedName>
</protein>
<dbReference type="RefSeq" id="WP_189823679.1">
    <property type="nucleotide sequence ID" value="NZ_BMVC01000004.1"/>
</dbReference>
<evidence type="ECO:0000313" key="1">
    <source>
        <dbReference type="EMBL" id="GHC91024.1"/>
    </source>
</evidence>
<organism evidence="1 2">
    <name type="scientific">Streptomyces finlayi</name>
    <dbReference type="NCBI Taxonomy" id="67296"/>
    <lineage>
        <taxon>Bacteria</taxon>
        <taxon>Bacillati</taxon>
        <taxon>Actinomycetota</taxon>
        <taxon>Actinomycetes</taxon>
        <taxon>Kitasatosporales</taxon>
        <taxon>Streptomycetaceae</taxon>
        <taxon>Streptomyces</taxon>
    </lineage>
</organism>
<sequence length="83" mass="8671">MLLDAPPDEKASAVRQLAGQGDAVRVVALSVGDHHDVVTWAEAGLCGPTGCGSELTKGDDGGRTGLDRAEWAWCGPLRPCWRG</sequence>
<dbReference type="EMBL" id="BMVC01000004">
    <property type="protein sequence ID" value="GHC91024.1"/>
    <property type="molecule type" value="Genomic_DNA"/>
</dbReference>
<proteinExistence type="predicted"/>
<reference evidence="1" key="1">
    <citation type="journal article" date="2014" name="Int. J. Syst. Evol. Microbiol.">
        <title>Complete genome sequence of Corynebacterium casei LMG S-19264T (=DSM 44701T), isolated from a smear-ripened cheese.</title>
        <authorList>
            <consortium name="US DOE Joint Genome Institute (JGI-PGF)"/>
            <person name="Walter F."/>
            <person name="Albersmeier A."/>
            <person name="Kalinowski J."/>
            <person name="Ruckert C."/>
        </authorList>
    </citation>
    <scope>NUCLEOTIDE SEQUENCE</scope>
    <source>
        <strain evidence="1">JCM 4637</strain>
    </source>
</reference>
<dbReference type="Proteomes" id="UP000638353">
    <property type="component" value="Unassembled WGS sequence"/>
</dbReference>
<name>A0A918WWW3_9ACTN</name>
<dbReference type="AlphaFoldDB" id="A0A918WWW3"/>